<proteinExistence type="predicted"/>
<dbReference type="Pfam" id="PF06166">
    <property type="entry name" value="DUF979"/>
    <property type="match status" value="1"/>
</dbReference>
<keyword evidence="1" id="KW-1133">Transmembrane helix</keyword>
<feature type="transmembrane region" description="Helical" evidence="1">
    <location>
        <begin position="171"/>
        <end position="191"/>
    </location>
</feature>
<evidence type="ECO:0000256" key="1">
    <source>
        <dbReference type="SAM" id="Phobius"/>
    </source>
</evidence>
<accession>A0ABY6ZGY4</accession>
<dbReference type="RefSeq" id="WP_268005996.1">
    <property type="nucleotide sequence ID" value="NZ_BSUT01000001.1"/>
</dbReference>
<feature type="transmembrane region" description="Helical" evidence="1">
    <location>
        <begin position="131"/>
        <end position="150"/>
    </location>
</feature>
<protein>
    <submittedName>
        <fullName evidence="2">DUF979 domain-containing protein</fullName>
    </submittedName>
</protein>
<reference evidence="2" key="1">
    <citation type="submission" date="2022-08" db="EMBL/GenBank/DDBJ databases">
        <title>Alicyclobacillus fastidiosus DSM 17978, complete genome.</title>
        <authorList>
            <person name="Wang Q."/>
            <person name="Cai R."/>
            <person name="Wang Z."/>
        </authorList>
    </citation>
    <scope>NUCLEOTIDE SEQUENCE</scope>
    <source>
        <strain evidence="2">DSM 17978</strain>
    </source>
</reference>
<feature type="transmembrane region" description="Helical" evidence="1">
    <location>
        <begin position="256"/>
        <end position="277"/>
    </location>
</feature>
<dbReference type="EMBL" id="CP104067">
    <property type="protein sequence ID" value="WAH42102.1"/>
    <property type="molecule type" value="Genomic_DNA"/>
</dbReference>
<evidence type="ECO:0000313" key="2">
    <source>
        <dbReference type="EMBL" id="WAH42102.1"/>
    </source>
</evidence>
<feature type="transmembrane region" description="Helical" evidence="1">
    <location>
        <begin position="6"/>
        <end position="25"/>
    </location>
</feature>
<sequence length="318" mass="34212">MIISIESVYIFTGIITFLSSIYTFFDRKNPRRLTTGLFYFIYAITLMCAKVIPPFYIGILVLVIVAIAGFGGVRTGSYGEASSEERNHNRGRLKSWLFLPALLIPLVTVGGVEGLNDLKIAGKFLLDPSNITMVALGLAAVVALVVAMLMTKSSPLTSVKESRRLIEAIGWAAVLPQMLAMLGTIFDSAGVGNVVAKAVDHVIPAHSLFWAVFAYCVGMALFTMIMGNAFAAFPVMTAGIALPLIIGHFGVQADKVAAIGMFAGYCGTLMTPMAANFNIVPAALLDLKDKNYVIRTQFPTAIILLGVNIVLMYLVARF</sequence>
<feature type="transmembrane region" description="Helical" evidence="1">
    <location>
        <begin position="93"/>
        <end position="111"/>
    </location>
</feature>
<keyword evidence="3" id="KW-1185">Reference proteome</keyword>
<dbReference type="InterPro" id="IPR009323">
    <property type="entry name" value="DUF979"/>
</dbReference>
<organism evidence="2 3">
    <name type="scientific">Alicyclobacillus fastidiosus</name>
    <dbReference type="NCBI Taxonomy" id="392011"/>
    <lineage>
        <taxon>Bacteria</taxon>
        <taxon>Bacillati</taxon>
        <taxon>Bacillota</taxon>
        <taxon>Bacilli</taxon>
        <taxon>Bacillales</taxon>
        <taxon>Alicyclobacillaceae</taxon>
        <taxon>Alicyclobacillus</taxon>
    </lineage>
</organism>
<gene>
    <name evidence="2" type="ORF">NZD89_00850</name>
</gene>
<name>A0ABY6ZGY4_9BACL</name>
<feature type="transmembrane region" description="Helical" evidence="1">
    <location>
        <begin position="203"/>
        <end position="222"/>
    </location>
</feature>
<feature type="transmembrane region" description="Helical" evidence="1">
    <location>
        <begin position="229"/>
        <end position="250"/>
    </location>
</feature>
<evidence type="ECO:0000313" key="3">
    <source>
        <dbReference type="Proteomes" id="UP001164761"/>
    </source>
</evidence>
<feature type="transmembrane region" description="Helical" evidence="1">
    <location>
        <begin position="55"/>
        <end position="73"/>
    </location>
</feature>
<keyword evidence="1" id="KW-0472">Membrane</keyword>
<feature type="transmembrane region" description="Helical" evidence="1">
    <location>
        <begin position="298"/>
        <end position="316"/>
    </location>
</feature>
<dbReference type="Proteomes" id="UP001164761">
    <property type="component" value="Chromosome"/>
</dbReference>
<keyword evidence="1" id="KW-0812">Transmembrane</keyword>